<protein>
    <submittedName>
        <fullName evidence="2">Amidohydrolase family protein</fullName>
    </submittedName>
</protein>
<dbReference type="GO" id="GO:0005829">
    <property type="term" value="C:cytosol"/>
    <property type="evidence" value="ECO:0007669"/>
    <property type="project" value="TreeGrafter"/>
</dbReference>
<organism evidence="2 3">
    <name type="scientific">Cetobacterium somerae ATCC BAA-474</name>
    <dbReference type="NCBI Taxonomy" id="1319815"/>
    <lineage>
        <taxon>Bacteria</taxon>
        <taxon>Fusobacteriati</taxon>
        <taxon>Fusobacteriota</taxon>
        <taxon>Fusobacteriia</taxon>
        <taxon>Fusobacteriales</taxon>
        <taxon>Fusobacteriaceae</taxon>
        <taxon>Cetobacterium</taxon>
    </lineage>
</organism>
<reference evidence="2 3" key="1">
    <citation type="submission" date="2013-08" db="EMBL/GenBank/DDBJ databases">
        <authorList>
            <person name="Weinstock G."/>
            <person name="Sodergren E."/>
            <person name="Wylie T."/>
            <person name="Fulton L."/>
            <person name="Fulton R."/>
            <person name="Fronick C."/>
            <person name="O'Laughlin M."/>
            <person name="Godfrey J."/>
            <person name="Miner T."/>
            <person name="Herter B."/>
            <person name="Appelbaum E."/>
            <person name="Cordes M."/>
            <person name="Lek S."/>
            <person name="Wollam A."/>
            <person name="Pepin K.H."/>
            <person name="Palsikar V.B."/>
            <person name="Mitreva M."/>
            <person name="Wilson R.K."/>
        </authorList>
    </citation>
    <scope>NUCLEOTIDE SEQUENCE [LARGE SCALE GENOMIC DNA]</scope>
    <source>
        <strain evidence="2 3">ATCC BAA-474</strain>
    </source>
</reference>
<dbReference type="EMBL" id="AXZF01000112">
    <property type="protein sequence ID" value="ERT67546.1"/>
    <property type="molecule type" value="Genomic_DNA"/>
</dbReference>
<dbReference type="Pfam" id="PF07969">
    <property type="entry name" value="Amidohydro_3"/>
    <property type="match status" value="2"/>
</dbReference>
<keyword evidence="3" id="KW-1185">Reference proteome</keyword>
<dbReference type="InterPro" id="IPR013108">
    <property type="entry name" value="Amidohydro_3"/>
</dbReference>
<comment type="caution">
    <text evidence="2">The sequence shown here is derived from an EMBL/GenBank/DDBJ whole genome shotgun (WGS) entry which is preliminary data.</text>
</comment>
<dbReference type="SUPFAM" id="SSF51556">
    <property type="entry name" value="Metallo-dependent hydrolases"/>
    <property type="match status" value="1"/>
</dbReference>
<dbReference type="PANTHER" id="PTHR11647:SF1">
    <property type="entry name" value="COLLAPSIN RESPONSE MEDIATOR PROTEIN"/>
    <property type="match status" value="1"/>
</dbReference>
<dbReference type="STRING" id="1319815.HMPREF0202_02391"/>
<dbReference type="AlphaFoldDB" id="U7V7N6"/>
<keyword evidence="2" id="KW-0378">Hydrolase</keyword>
<feature type="domain" description="Amidohydrolase 3" evidence="1">
    <location>
        <begin position="414"/>
        <end position="512"/>
    </location>
</feature>
<evidence type="ECO:0000313" key="2">
    <source>
        <dbReference type="EMBL" id="ERT67546.1"/>
    </source>
</evidence>
<feature type="domain" description="Amidohydrolase 3" evidence="1">
    <location>
        <begin position="44"/>
        <end position="249"/>
    </location>
</feature>
<dbReference type="InterPro" id="IPR050378">
    <property type="entry name" value="Metallo-dep_Hydrolases_sf"/>
</dbReference>
<dbReference type="Proteomes" id="UP000017081">
    <property type="component" value="Unassembled WGS sequence"/>
</dbReference>
<dbReference type="GO" id="GO:0016812">
    <property type="term" value="F:hydrolase activity, acting on carbon-nitrogen (but not peptide) bonds, in cyclic amides"/>
    <property type="evidence" value="ECO:0007669"/>
    <property type="project" value="TreeGrafter"/>
</dbReference>
<accession>U7V7N6</accession>
<dbReference type="InterPro" id="IPR032466">
    <property type="entry name" value="Metal_Hydrolase"/>
</dbReference>
<dbReference type="eggNOG" id="COG3653">
    <property type="taxonomic scope" value="Bacteria"/>
</dbReference>
<dbReference type="HOGENOM" id="CLU_016107_2_1_0"/>
<dbReference type="SUPFAM" id="SSF51338">
    <property type="entry name" value="Composite domain of metallo-dependent hydrolases"/>
    <property type="match status" value="1"/>
</dbReference>
<dbReference type="CDD" id="cd01297">
    <property type="entry name" value="D-aminoacylase"/>
    <property type="match status" value="1"/>
</dbReference>
<evidence type="ECO:0000259" key="1">
    <source>
        <dbReference type="Pfam" id="PF07969"/>
    </source>
</evidence>
<dbReference type="PANTHER" id="PTHR11647">
    <property type="entry name" value="HYDRANTOINASE/DIHYDROPYRIMIDINASE FAMILY MEMBER"/>
    <property type="match status" value="1"/>
</dbReference>
<dbReference type="Gene3D" id="3.20.20.140">
    <property type="entry name" value="Metal-dependent hydrolases"/>
    <property type="match status" value="2"/>
</dbReference>
<gene>
    <name evidence="2" type="ORF">HMPREF0202_02391</name>
</gene>
<dbReference type="PATRIC" id="fig|1319815.3.peg.2298"/>
<dbReference type="InterPro" id="IPR011059">
    <property type="entry name" value="Metal-dep_hydrolase_composite"/>
</dbReference>
<dbReference type="RefSeq" id="WP_023051923.1">
    <property type="nucleotide sequence ID" value="NZ_CP173062.2"/>
</dbReference>
<evidence type="ECO:0000313" key="3">
    <source>
        <dbReference type="Proteomes" id="UP000017081"/>
    </source>
</evidence>
<proteinExistence type="predicted"/>
<name>U7V7N6_9FUSO</name>
<sequence length="530" mass="59418">MKTLIKNGLIVDGSGDQPYIGDILIEKEKIVAIEKSIDCKDIDRIIDAKDLVVAPGFIDTHSHSDLVILESPYNEVKARQGITTEILGQDGISMAPLPKEFISSWKKNLAGLDGTSESINWTYETTDGYLKQMEKSKVGLNYAYLVPHGNIRMEAMGLEGRAATEEEIKKMCEITRREMEAGAFGLSTGLIYIPCTYSETKELIEMCKVVAEFNGELVIHQRSEAGTILESMEEVIRIGKESGVKIHFSHFKVCGKQNWKYIDEVVNLLEKGEKEGVKISYDQYPYAAGSTMLGVVLPPWAHAGGTDKLMERLKNEEDRKKMKFDIENGIPGWDNFIEFAGFDQIFITSVVSKKNQDLVGKNLIEVGEIRKKAPYNATFDLLLEEENAVGMVDFYGLEEHIIKFLKRPEQNVCTDALLAKGKPHPRAYGSFPRVLGRYVREKQVLKLQEAIYKMTKKAAEAIGISERGELKPGMFADITIFDPKTIIDKGDYINPAQFPEGIQYVIVNGTPIIDDGIFKKVSPGKVIRRK</sequence>